<proteinExistence type="predicted"/>
<sequence length="229" mass="25313">MTDYKRFAIYYAPEPGAFADFGARWLGWDAATGEPREHPDVPGLPRPVAELTDRPRKYGLHATMKPPFRLAPYSSQDALAADIGDLAAAMSPVSFRALKLVSIGPFLALVPDGDPGPLEALAGAAVSRLDAHRAAPSAEELARRRKASLSMRQDRLLETWGYPYVMEEFRFHITLTGPLPQEERGHVREALGHWIDPVLPQPFVIGSICLFGEAQDGFFHLLHRFDLTG</sequence>
<dbReference type="PATRIC" id="fig|1449350.3.peg.1740"/>
<dbReference type="Pfam" id="PF06299">
    <property type="entry name" value="DUF1045"/>
    <property type="match status" value="1"/>
</dbReference>
<evidence type="ECO:0000313" key="2">
    <source>
        <dbReference type="Proteomes" id="UP000022447"/>
    </source>
</evidence>
<dbReference type="NCBIfam" id="TIGR03223">
    <property type="entry name" value="Phn_opern_protn"/>
    <property type="match status" value="1"/>
</dbReference>
<dbReference type="EMBL" id="JALZ01000007">
    <property type="protein sequence ID" value="ETX14924.1"/>
    <property type="molecule type" value="Genomic_DNA"/>
</dbReference>
<dbReference type="Gene3D" id="3.90.1140.10">
    <property type="entry name" value="Cyclic phosphodiesterase"/>
    <property type="match status" value="1"/>
</dbReference>
<dbReference type="PIRSF" id="PIRSF033328">
    <property type="entry name" value="Phest_Mll4975"/>
    <property type="match status" value="1"/>
</dbReference>
<dbReference type="STRING" id="1449350.OCH239_19175"/>
<name>X7EFU0_9RHOB</name>
<comment type="caution">
    <text evidence="1">The sequence shown here is derived from an EMBL/GenBank/DDBJ whole genome shotgun (WGS) entry which is preliminary data.</text>
</comment>
<evidence type="ECO:0000313" key="1">
    <source>
        <dbReference type="EMBL" id="ETX14924.1"/>
    </source>
</evidence>
<dbReference type="Proteomes" id="UP000022447">
    <property type="component" value="Unassembled WGS sequence"/>
</dbReference>
<dbReference type="eggNOG" id="COG3709">
    <property type="taxonomic scope" value="Bacteria"/>
</dbReference>
<dbReference type="AlphaFoldDB" id="X7EFU0"/>
<dbReference type="RefSeq" id="WP_037261016.1">
    <property type="nucleotide sequence ID" value="NZ_JALZ01000007.1"/>
</dbReference>
<protein>
    <submittedName>
        <fullName evidence="1">Phosphonate metabolism protein</fullName>
    </submittedName>
</protein>
<reference evidence="1 2" key="1">
    <citation type="submission" date="2014-01" db="EMBL/GenBank/DDBJ databases">
        <title>Roseivivax halodurans JCM 10272 Genome Sequencing.</title>
        <authorList>
            <person name="Lai Q."/>
            <person name="Li G."/>
            <person name="Shao Z."/>
        </authorList>
    </citation>
    <scope>NUCLEOTIDE SEQUENCE [LARGE SCALE GENOMIC DNA]</scope>
    <source>
        <strain evidence="1 2">JCM 10272</strain>
    </source>
</reference>
<organism evidence="1 2">
    <name type="scientific">Roseivivax halodurans JCM 10272</name>
    <dbReference type="NCBI Taxonomy" id="1449350"/>
    <lineage>
        <taxon>Bacteria</taxon>
        <taxon>Pseudomonadati</taxon>
        <taxon>Pseudomonadota</taxon>
        <taxon>Alphaproteobacteria</taxon>
        <taxon>Rhodobacterales</taxon>
        <taxon>Roseobacteraceae</taxon>
        <taxon>Roseivivax</taxon>
    </lineage>
</organism>
<dbReference type="OrthoDB" id="4954742at2"/>
<dbReference type="InterPro" id="IPR009389">
    <property type="entry name" value="DUF1045"/>
</dbReference>
<keyword evidence="2" id="KW-1185">Reference proteome</keyword>
<accession>X7EFU0</accession>
<gene>
    <name evidence="1" type="ORF">OCH239_19175</name>
</gene>